<dbReference type="Gene3D" id="1.20.1250.20">
    <property type="entry name" value="MFS general substrate transporter like domains"/>
    <property type="match status" value="1"/>
</dbReference>
<feature type="transmembrane region" description="Helical" evidence="8">
    <location>
        <begin position="30"/>
        <end position="55"/>
    </location>
</feature>
<feature type="transmembrane region" description="Helical" evidence="8">
    <location>
        <begin position="123"/>
        <end position="144"/>
    </location>
</feature>
<evidence type="ECO:0000256" key="3">
    <source>
        <dbReference type="ARBA" id="ARBA00022475"/>
    </source>
</evidence>
<evidence type="ECO:0000313" key="11">
    <source>
        <dbReference type="Proteomes" id="UP000829069"/>
    </source>
</evidence>
<dbReference type="PANTHER" id="PTHR23501:SF197">
    <property type="entry name" value="COMD"/>
    <property type="match status" value="1"/>
</dbReference>
<feature type="transmembrane region" description="Helical" evidence="8">
    <location>
        <begin position="186"/>
        <end position="206"/>
    </location>
</feature>
<evidence type="ECO:0000256" key="1">
    <source>
        <dbReference type="ARBA" id="ARBA00004651"/>
    </source>
</evidence>
<feature type="transmembrane region" description="Helical" evidence="8">
    <location>
        <begin position="156"/>
        <end position="174"/>
    </location>
</feature>
<proteinExistence type="predicted"/>
<keyword evidence="5 8" id="KW-1133">Transmembrane helix</keyword>
<reference evidence="10 11" key="1">
    <citation type="submission" date="2022-03" db="EMBL/GenBank/DDBJ databases">
        <title>Isotopic signatures of nitrous oxide derived from detoxification processes.</title>
        <authorList>
            <person name="Behrendt U."/>
            <person name="Buchen C."/>
            <person name="Well R."/>
            <person name="Ulrich A."/>
            <person name="Rohe L."/>
            <person name="Kolb S."/>
            <person name="Schloter M."/>
            <person name="Horn M.A."/>
            <person name="Augustin J."/>
        </authorList>
    </citation>
    <scope>NUCLEOTIDE SEQUENCE [LARGE SCALE GENOMIC DNA]</scope>
    <source>
        <strain evidence="10 11">S4-C24</strain>
    </source>
</reference>
<evidence type="ECO:0000256" key="6">
    <source>
        <dbReference type="ARBA" id="ARBA00023136"/>
    </source>
</evidence>
<feature type="transmembrane region" description="Helical" evidence="8">
    <location>
        <begin position="490"/>
        <end position="509"/>
    </location>
</feature>
<evidence type="ECO:0000256" key="4">
    <source>
        <dbReference type="ARBA" id="ARBA00022692"/>
    </source>
</evidence>
<dbReference type="Pfam" id="PF07690">
    <property type="entry name" value="MFS_1"/>
    <property type="match status" value="1"/>
</dbReference>
<dbReference type="NCBIfam" id="TIGR00711">
    <property type="entry name" value="efflux_EmrB"/>
    <property type="match status" value="1"/>
</dbReference>
<feature type="transmembrane region" description="Helical" evidence="8">
    <location>
        <begin position="319"/>
        <end position="345"/>
    </location>
</feature>
<feature type="domain" description="Major facilitator superfamily (MFS) profile" evidence="9">
    <location>
        <begin position="33"/>
        <end position="513"/>
    </location>
</feature>
<dbReference type="InterPro" id="IPR004638">
    <property type="entry name" value="EmrB-like"/>
</dbReference>
<dbReference type="Proteomes" id="UP000829069">
    <property type="component" value="Chromosome"/>
</dbReference>
<feature type="transmembrane region" description="Helical" evidence="8">
    <location>
        <begin position="423"/>
        <end position="442"/>
    </location>
</feature>
<feature type="compositionally biased region" description="Polar residues" evidence="7">
    <location>
        <begin position="1"/>
        <end position="18"/>
    </location>
</feature>
<feature type="region of interest" description="Disordered" evidence="7">
    <location>
        <begin position="1"/>
        <end position="25"/>
    </location>
</feature>
<keyword evidence="4 8" id="KW-0812">Transmembrane</keyword>
<keyword evidence="11" id="KW-1185">Reference proteome</keyword>
<dbReference type="Gene3D" id="1.20.1720.10">
    <property type="entry name" value="Multidrug resistance protein D"/>
    <property type="match status" value="1"/>
</dbReference>
<keyword evidence="6 8" id="KW-0472">Membrane</keyword>
<evidence type="ECO:0000256" key="7">
    <source>
        <dbReference type="SAM" id="MobiDB-lite"/>
    </source>
</evidence>
<keyword evidence="2" id="KW-0813">Transport</keyword>
<evidence type="ECO:0000259" key="9">
    <source>
        <dbReference type="PROSITE" id="PS50850"/>
    </source>
</evidence>
<dbReference type="InterPro" id="IPR020846">
    <property type="entry name" value="MFS_dom"/>
</dbReference>
<name>A0ABY3WAH9_9MICC</name>
<dbReference type="SUPFAM" id="SSF103473">
    <property type="entry name" value="MFS general substrate transporter"/>
    <property type="match status" value="2"/>
</dbReference>
<dbReference type="InterPro" id="IPR011701">
    <property type="entry name" value="MFS"/>
</dbReference>
<dbReference type="EMBL" id="CP093326">
    <property type="protein sequence ID" value="UNK45331.1"/>
    <property type="molecule type" value="Genomic_DNA"/>
</dbReference>
<dbReference type="RefSeq" id="WP_127515583.1">
    <property type="nucleotide sequence ID" value="NZ_CP093326.1"/>
</dbReference>
<protein>
    <submittedName>
        <fullName evidence="10">MFS transporter</fullName>
    </submittedName>
</protein>
<evidence type="ECO:0000256" key="2">
    <source>
        <dbReference type="ARBA" id="ARBA00022448"/>
    </source>
</evidence>
<dbReference type="PANTHER" id="PTHR23501">
    <property type="entry name" value="MAJOR FACILITATOR SUPERFAMILY"/>
    <property type="match status" value="1"/>
</dbReference>
<feature type="transmembrane region" description="Helical" evidence="8">
    <location>
        <begin position="97"/>
        <end position="117"/>
    </location>
</feature>
<evidence type="ECO:0000313" key="10">
    <source>
        <dbReference type="EMBL" id="UNK45331.1"/>
    </source>
</evidence>
<dbReference type="PRINTS" id="PR01036">
    <property type="entry name" value="TCRTETB"/>
</dbReference>
<dbReference type="PROSITE" id="PS50850">
    <property type="entry name" value="MFS"/>
    <property type="match status" value="1"/>
</dbReference>
<feature type="transmembrane region" description="Helical" evidence="8">
    <location>
        <begin position="352"/>
        <end position="371"/>
    </location>
</feature>
<evidence type="ECO:0000256" key="5">
    <source>
        <dbReference type="ARBA" id="ARBA00022989"/>
    </source>
</evidence>
<feature type="transmembrane region" description="Helical" evidence="8">
    <location>
        <begin position="67"/>
        <end position="85"/>
    </location>
</feature>
<feature type="transmembrane region" description="Helical" evidence="8">
    <location>
        <begin position="218"/>
        <end position="238"/>
    </location>
</feature>
<accession>A0ABY3WAH9</accession>
<dbReference type="CDD" id="cd17502">
    <property type="entry name" value="MFS_Azr1_MDR_like"/>
    <property type="match status" value="1"/>
</dbReference>
<organism evidence="10 11">
    <name type="scientific">Arthrobacter sulfonylureivorans</name>
    <dbReference type="NCBI Taxonomy" id="2486855"/>
    <lineage>
        <taxon>Bacteria</taxon>
        <taxon>Bacillati</taxon>
        <taxon>Actinomycetota</taxon>
        <taxon>Actinomycetes</taxon>
        <taxon>Micrococcales</taxon>
        <taxon>Micrococcaceae</taxon>
        <taxon>Arthrobacter</taxon>
    </lineage>
</organism>
<sequence>MTNESLQAQQRPAASKPSQPGKPGHSHGNLLLVFVALMMSMMLAALNQTILATALPTIVGELNGANLMLWVITAYILAATIMMPIYGKLGDQIGRKYLLVGAIIVFLVGSVIGALAPDMGWLIASRVVQGLGGGGLMILSQAIIADVVPARERGKYMGAMGGVFALASVVGPLLGGWFTEGPGWRWAFWINLPVGVLALIGALFFLKSRPVTMRPKLDFWGMLLMAAATTGLVLVSSWGGSTYAWSDPMIIGLIAGTVLAAVGFVLVERKTAEPIIPMSMFRDRNFIMTTIAGLLVSVAMFGALGYMPTYFQMATGVSATAAGLLMIPMMAALLASSMFSGILVSKTGRYKWMPVAGSAIVAVALLLMSFVHADTGVWVLCVYLGLLGLGLGLNMQILVLIVQNSFPLRQVGTATAANNFFRQIGATLGSAVVGSLFAHRLVDLLTDRLPTAAVAATGGGNSLTPDMVAHLPAPVHDVIVASYNEALMPLFLYMVPLALAATVLCLFVVEKPLATTLEPDVMPEAISEGNVMITAETEGNHPANTDLRGAEAGHR</sequence>
<evidence type="ECO:0000256" key="8">
    <source>
        <dbReference type="SAM" id="Phobius"/>
    </source>
</evidence>
<feature type="transmembrane region" description="Helical" evidence="8">
    <location>
        <begin position="377"/>
        <end position="402"/>
    </location>
</feature>
<keyword evidence="3" id="KW-1003">Cell membrane</keyword>
<feature type="transmembrane region" description="Helical" evidence="8">
    <location>
        <begin position="287"/>
        <end position="307"/>
    </location>
</feature>
<gene>
    <name evidence="10" type="ORF">MNQ99_15550</name>
</gene>
<comment type="subcellular location">
    <subcellularLocation>
        <location evidence="1">Cell membrane</location>
        <topology evidence="1">Multi-pass membrane protein</topology>
    </subcellularLocation>
</comment>
<dbReference type="InterPro" id="IPR036259">
    <property type="entry name" value="MFS_trans_sf"/>
</dbReference>
<feature type="transmembrane region" description="Helical" evidence="8">
    <location>
        <begin position="250"/>
        <end position="267"/>
    </location>
</feature>